<sequence>MNDYYKKDQNIEHIPIPDNYYGQIGNSYILPTSNLVNNECYENRSSNFTPLVTNHGKLIIFTSMMYMYL</sequence>
<keyword evidence="2" id="KW-1185">Reference proteome</keyword>
<evidence type="ECO:0000313" key="1">
    <source>
        <dbReference type="EMBL" id="VDP09135.1"/>
    </source>
</evidence>
<dbReference type="EMBL" id="UZAI01011623">
    <property type="protein sequence ID" value="VDP09135.1"/>
    <property type="molecule type" value="Genomic_DNA"/>
</dbReference>
<proteinExistence type="predicted"/>
<dbReference type="Proteomes" id="UP000277204">
    <property type="component" value="Unassembled WGS sequence"/>
</dbReference>
<accession>A0A183MCW2</accession>
<dbReference type="AlphaFoldDB" id="A0A183MCW2"/>
<reference evidence="1 2" key="1">
    <citation type="submission" date="2018-11" db="EMBL/GenBank/DDBJ databases">
        <authorList>
            <consortium name="Pathogen Informatics"/>
        </authorList>
    </citation>
    <scope>NUCLEOTIDE SEQUENCE [LARGE SCALE GENOMIC DNA]</scope>
    <source>
        <strain evidence="1 2">Zambia</strain>
    </source>
</reference>
<name>A0A183MCW2_9TREM</name>
<dbReference type="STRING" id="48269.A0A183MCW2"/>
<gene>
    <name evidence="1" type="ORF">SMRZ_LOCUS13887</name>
</gene>
<evidence type="ECO:0000313" key="2">
    <source>
        <dbReference type="Proteomes" id="UP000277204"/>
    </source>
</evidence>
<protein>
    <submittedName>
        <fullName evidence="1">Uncharacterized protein</fullName>
    </submittedName>
</protein>
<organism evidence="1 2">
    <name type="scientific">Schistosoma margrebowiei</name>
    <dbReference type="NCBI Taxonomy" id="48269"/>
    <lineage>
        <taxon>Eukaryota</taxon>
        <taxon>Metazoa</taxon>
        <taxon>Spiralia</taxon>
        <taxon>Lophotrochozoa</taxon>
        <taxon>Platyhelminthes</taxon>
        <taxon>Trematoda</taxon>
        <taxon>Digenea</taxon>
        <taxon>Strigeidida</taxon>
        <taxon>Schistosomatoidea</taxon>
        <taxon>Schistosomatidae</taxon>
        <taxon>Schistosoma</taxon>
    </lineage>
</organism>